<reference evidence="3" key="1">
    <citation type="submission" date="2023-10" db="EMBL/GenBank/DDBJ databases">
        <title>Chromosome-level genome of the transformable northern wattle, Acacia crassicarpa.</title>
        <authorList>
            <person name="Massaro I."/>
            <person name="Sinha N.R."/>
            <person name="Poethig S."/>
            <person name="Leichty A.R."/>
        </authorList>
    </citation>
    <scope>NUCLEOTIDE SEQUENCE</scope>
    <source>
        <strain evidence="3">Acra3RX</strain>
        <tissue evidence="3">Leaf</tissue>
    </source>
</reference>
<dbReference type="EMBL" id="JAWXYG010000003">
    <property type="protein sequence ID" value="KAK4276954.1"/>
    <property type="molecule type" value="Genomic_DNA"/>
</dbReference>
<feature type="compositionally biased region" description="Acidic residues" evidence="1">
    <location>
        <begin position="112"/>
        <end position="142"/>
    </location>
</feature>
<evidence type="ECO:0000256" key="2">
    <source>
        <dbReference type="SAM" id="Phobius"/>
    </source>
</evidence>
<keyword evidence="2" id="KW-1133">Transmembrane helix</keyword>
<keyword evidence="4" id="KW-1185">Reference proteome</keyword>
<dbReference type="PANTHER" id="PTHR33700:SF25">
    <property type="entry name" value="TRANSMEMBRANE PROTEIN"/>
    <property type="match status" value="1"/>
</dbReference>
<comment type="caution">
    <text evidence="3">The sequence shown here is derived from an EMBL/GenBank/DDBJ whole genome shotgun (WGS) entry which is preliminary data.</text>
</comment>
<name>A0AAE1MSY2_9FABA</name>
<feature type="transmembrane region" description="Helical" evidence="2">
    <location>
        <begin position="21"/>
        <end position="37"/>
    </location>
</feature>
<keyword evidence="2" id="KW-0472">Membrane</keyword>
<evidence type="ECO:0000313" key="4">
    <source>
        <dbReference type="Proteomes" id="UP001293593"/>
    </source>
</evidence>
<accession>A0AAE1MSY2</accession>
<evidence type="ECO:0000313" key="3">
    <source>
        <dbReference type="EMBL" id="KAK4276954.1"/>
    </source>
</evidence>
<organism evidence="3 4">
    <name type="scientific">Acacia crassicarpa</name>
    <name type="common">northern wattle</name>
    <dbReference type="NCBI Taxonomy" id="499986"/>
    <lineage>
        <taxon>Eukaryota</taxon>
        <taxon>Viridiplantae</taxon>
        <taxon>Streptophyta</taxon>
        <taxon>Embryophyta</taxon>
        <taxon>Tracheophyta</taxon>
        <taxon>Spermatophyta</taxon>
        <taxon>Magnoliopsida</taxon>
        <taxon>eudicotyledons</taxon>
        <taxon>Gunneridae</taxon>
        <taxon>Pentapetalae</taxon>
        <taxon>rosids</taxon>
        <taxon>fabids</taxon>
        <taxon>Fabales</taxon>
        <taxon>Fabaceae</taxon>
        <taxon>Caesalpinioideae</taxon>
        <taxon>mimosoid clade</taxon>
        <taxon>Acacieae</taxon>
        <taxon>Acacia</taxon>
    </lineage>
</organism>
<dbReference type="PANTHER" id="PTHR33700">
    <property type="entry name" value="MYB-LIKE PROTEIN X"/>
    <property type="match status" value="1"/>
</dbReference>
<evidence type="ECO:0000256" key="1">
    <source>
        <dbReference type="SAM" id="MobiDB-lite"/>
    </source>
</evidence>
<feature type="compositionally biased region" description="Basic and acidic residues" evidence="1">
    <location>
        <begin position="143"/>
        <end position="161"/>
    </location>
</feature>
<gene>
    <name evidence="3" type="ORF">QN277_015038</name>
</gene>
<dbReference type="AlphaFoldDB" id="A0AAE1MSY2"/>
<feature type="region of interest" description="Disordered" evidence="1">
    <location>
        <begin position="238"/>
        <end position="269"/>
    </location>
</feature>
<protein>
    <submittedName>
        <fullName evidence="3">Uncharacterized protein</fullName>
    </submittedName>
</protein>
<feature type="region of interest" description="Disordered" evidence="1">
    <location>
        <begin position="69"/>
        <end position="203"/>
    </location>
</feature>
<proteinExistence type="predicted"/>
<sequence>MLKRLAGKNQRAKGFKVKNSLQIFLFIAGCLWLLYQLKHSYDNKNEYEQNSRKTLEKLEFQHKTPKLGRKGFQSRIKKPEDLTDDAEEIMPEIIKVKRGGGNDEMNGHDQDKIEEEDSEEVEDLIDEEDKERIEENEEEEGEDMVKIIEDISSLKDKSHDEGENENSVSRVMMRKTYSTGAESEGGLKSSEKTEMIKQQNKTVAAREVLVQRTESIPKVEDKMTVVHRSLQTMLAKGKDDMPDFYDSEAGSSSDSLLRMEMTEPGYTTI</sequence>
<keyword evidence="2" id="KW-0812">Transmembrane</keyword>
<dbReference type="Proteomes" id="UP001293593">
    <property type="component" value="Unassembled WGS sequence"/>
</dbReference>
<dbReference type="PROSITE" id="PS51257">
    <property type="entry name" value="PROKAR_LIPOPROTEIN"/>
    <property type="match status" value="1"/>
</dbReference>